<comment type="caution">
    <text evidence="2">The sequence shown here is derived from an EMBL/GenBank/DDBJ whole genome shotgun (WGS) entry which is preliminary data.</text>
</comment>
<dbReference type="InterPro" id="IPR018649">
    <property type="entry name" value="SHOCT"/>
</dbReference>
<organism evidence="2 3">
    <name type="scientific">Levilactobacillus paucivorans</name>
    <dbReference type="NCBI Taxonomy" id="616990"/>
    <lineage>
        <taxon>Bacteria</taxon>
        <taxon>Bacillati</taxon>
        <taxon>Bacillota</taxon>
        <taxon>Bacilli</taxon>
        <taxon>Lactobacillales</taxon>
        <taxon>Lactobacillaceae</taxon>
        <taxon>Levilactobacillus</taxon>
    </lineage>
</organism>
<evidence type="ECO:0000313" key="2">
    <source>
        <dbReference type="EMBL" id="KRO01188.1"/>
    </source>
</evidence>
<dbReference type="PATRIC" id="fig|616990.3.peg.554"/>
<accession>A0A0R2LHB3</accession>
<proteinExistence type="predicted"/>
<protein>
    <recommendedName>
        <fullName evidence="1">SHOCT domain-containing protein</fullName>
    </recommendedName>
</protein>
<evidence type="ECO:0000259" key="1">
    <source>
        <dbReference type="Pfam" id="PF09851"/>
    </source>
</evidence>
<sequence length="254" mass="27825">MNYLVDGRLCGDCCKKVGLTEDIDHLTDVAGTYTVQEIKTLIDNHQKIDINHQEAKQAAPAEPTQDGLITNLKLYQEATVMTAYKIAVKSGIDWSSVVIALRGTNKEYLIATNDQVAIIKTGFMTGHTLGSGVFRMPYSNITNAQVDYHMLSGYFEIAAGGVQNTAKNYWSTGSDSPQESPNTITLTGDALRQHFLQAADLINSYVALSHQPQAAVASPTQDPVDEIRKFKGLLDDGIITQEEFDTKKKQLLGL</sequence>
<gene>
    <name evidence="2" type="ORF">IV54_GL000516</name>
</gene>
<name>A0A0R2LHB3_9LACO</name>
<keyword evidence="3" id="KW-1185">Reference proteome</keyword>
<dbReference type="RefSeq" id="WP_057879022.1">
    <property type="nucleotide sequence ID" value="NZ_JQCA01000118.1"/>
</dbReference>
<feature type="domain" description="SHOCT" evidence="1">
    <location>
        <begin position="225"/>
        <end position="252"/>
    </location>
</feature>
<dbReference type="Pfam" id="PF09851">
    <property type="entry name" value="SHOCT"/>
    <property type="match status" value="1"/>
</dbReference>
<dbReference type="AlphaFoldDB" id="A0A0R2LHB3"/>
<dbReference type="Proteomes" id="UP000051906">
    <property type="component" value="Unassembled WGS sequence"/>
</dbReference>
<evidence type="ECO:0000313" key="3">
    <source>
        <dbReference type="Proteomes" id="UP000051906"/>
    </source>
</evidence>
<dbReference type="EMBL" id="JQCA01000118">
    <property type="protein sequence ID" value="KRO01188.1"/>
    <property type="molecule type" value="Genomic_DNA"/>
</dbReference>
<reference evidence="2 3" key="1">
    <citation type="journal article" date="2015" name="Genome Announc.">
        <title>Expanding the biotechnology potential of lactobacilli through comparative genomics of 213 strains and associated genera.</title>
        <authorList>
            <person name="Sun Z."/>
            <person name="Harris H.M."/>
            <person name="McCann A."/>
            <person name="Guo C."/>
            <person name="Argimon S."/>
            <person name="Zhang W."/>
            <person name="Yang X."/>
            <person name="Jeffery I.B."/>
            <person name="Cooney J.C."/>
            <person name="Kagawa T.F."/>
            <person name="Liu W."/>
            <person name="Song Y."/>
            <person name="Salvetti E."/>
            <person name="Wrobel A."/>
            <person name="Rasinkangas P."/>
            <person name="Parkhill J."/>
            <person name="Rea M.C."/>
            <person name="O'Sullivan O."/>
            <person name="Ritari J."/>
            <person name="Douillard F.P."/>
            <person name="Paul Ross R."/>
            <person name="Yang R."/>
            <person name="Briner A.E."/>
            <person name="Felis G.E."/>
            <person name="de Vos W.M."/>
            <person name="Barrangou R."/>
            <person name="Klaenhammer T.R."/>
            <person name="Caufield P.W."/>
            <person name="Cui Y."/>
            <person name="Zhang H."/>
            <person name="O'Toole P.W."/>
        </authorList>
    </citation>
    <scope>NUCLEOTIDE SEQUENCE [LARGE SCALE GENOMIC DNA]</scope>
    <source>
        <strain evidence="2 3">DSM 22467</strain>
    </source>
</reference>